<sequence length="953" mass="108687">MSDPADNVELDSILKKLEKEGKTLEKNVKQSLETLQQVLLQRKEFEHNVQLCQTWLDQAGVSLSAEIRRPNVEILDDQHHQYQKLLAECASFGNRLVNLKSAEDEMCSGNQLSKGEEALLKQNISSLCQKHQRIAVQVKDRINAVESAIEQQRRVKDRVQASLEHLEQIYQQVHALNKPIGWTPDDAQELLKAYQDALGKIHNFRTEVENIQTETTSSGGASALSALQELLKRQDDLIQLVEQQMARIRQLVIVRQQFMALIADIAAFITKHSDVVRDIESSGRSIDEKISRYDQNQDVVRDALNEKGKDIMRNADPDNAEKISSQLGVINKSWKEALNGLDTKSRDINKMLDVWGDHNVHLKEVENKLAVLKERVHSVDVVTLGLSQLKDIAPTVEDMKNQCETLKAKVERMEMTGKIAADHMKPFSEKSAAEISEKVAKHKELHSSLMRAIEEKVSWVGEELGYIQNLNHSIAALKNSAQEMLKKISQIDVYSQNSDASSSDCESCLGSAKDLQQRTRDFTEETQKHFSSHHLTVPSETTKELSSLELLAESSSTKVHDALRDIKKAKSLWSDFDKDVDAIKEWLVRSEEALDQKGLEPAALKQSLQQIQAELSNFSDIFDRLSRDGQFLSEKVHNEADKEKIESTVTTLSDRLQNTKTVLEQKFSQIGESLESWHRFLQLYENLKEWLAKQNTFLDQPLTFSTLGDARQKHQCYSYAVKDCKNAMKRVNDMARELNNINQVSNSGALASKLAEIESETHQVDNIVQERCALLGEMCEEWDQFEKKLKDVVTWMDKGETGLHSAPQGKKRSLREQLQMRDKMFQDVPIQKTKISMALEKLLVHFRLKVGDPSEVKKREGEMQETLDKLLVKLKEEMNTLEKCVVQIEEYQQEILKIRHEVSHAEQQLRLLSTPNYGSEGKDFQAFQQSFEDLSTDEYTLSRATADVSDDEK</sequence>
<dbReference type="SMART" id="SM00150">
    <property type="entry name" value="SPEC"/>
    <property type="match status" value="5"/>
</dbReference>
<proteinExistence type="predicted"/>
<dbReference type="EMBL" id="CAJPEX010006367">
    <property type="protein sequence ID" value="CAG0924044.1"/>
    <property type="molecule type" value="Genomic_DNA"/>
</dbReference>
<organism evidence="6">
    <name type="scientific">Notodromas monacha</name>
    <dbReference type="NCBI Taxonomy" id="399045"/>
    <lineage>
        <taxon>Eukaryota</taxon>
        <taxon>Metazoa</taxon>
        <taxon>Ecdysozoa</taxon>
        <taxon>Arthropoda</taxon>
        <taxon>Crustacea</taxon>
        <taxon>Oligostraca</taxon>
        <taxon>Ostracoda</taxon>
        <taxon>Podocopa</taxon>
        <taxon>Podocopida</taxon>
        <taxon>Cypridocopina</taxon>
        <taxon>Cypridoidea</taxon>
        <taxon>Cyprididae</taxon>
        <taxon>Notodromas</taxon>
    </lineage>
</organism>
<keyword evidence="5" id="KW-0175">Coiled coil</keyword>
<dbReference type="OrthoDB" id="6373308at2759"/>
<evidence type="ECO:0000313" key="7">
    <source>
        <dbReference type="Proteomes" id="UP000678499"/>
    </source>
</evidence>
<dbReference type="SUPFAM" id="SSF46966">
    <property type="entry name" value="Spectrin repeat"/>
    <property type="match status" value="5"/>
</dbReference>
<dbReference type="Proteomes" id="UP000678499">
    <property type="component" value="Unassembled WGS sequence"/>
</dbReference>
<feature type="coiled-coil region" evidence="5">
    <location>
        <begin position="7"/>
        <end position="34"/>
    </location>
</feature>
<evidence type="ECO:0000256" key="4">
    <source>
        <dbReference type="ARBA" id="ARBA00023136"/>
    </source>
</evidence>
<evidence type="ECO:0000256" key="2">
    <source>
        <dbReference type="ARBA" id="ARBA00022553"/>
    </source>
</evidence>
<keyword evidence="4" id="KW-0472">Membrane</keyword>
<keyword evidence="7" id="KW-1185">Reference proteome</keyword>
<dbReference type="AlphaFoldDB" id="A0A7R9C058"/>
<dbReference type="Gene3D" id="1.20.58.60">
    <property type="match status" value="3"/>
</dbReference>
<accession>A0A7R9C058</accession>
<keyword evidence="2" id="KW-0597">Phosphoprotein</keyword>
<evidence type="ECO:0000256" key="1">
    <source>
        <dbReference type="ARBA" id="ARBA00004308"/>
    </source>
</evidence>
<dbReference type="EMBL" id="OA888404">
    <property type="protein sequence ID" value="CAD7283892.1"/>
    <property type="molecule type" value="Genomic_DNA"/>
</dbReference>
<keyword evidence="3" id="KW-0677">Repeat</keyword>
<evidence type="ECO:0008006" key="8">
    <source>
        <dbReference type="Google" id="ProtNLM"/>
    </source>
</evidence>
<evidence type="ECO:0000256" key="5">
    <source>
        <dbReference type="SAM" id="Coils"/>
    </source>
</evidence>
<dbReference type="PANTHER" id="PTHR14514">
    <property type="entry name" value="PKA ANCHORING PROTEIN"/>
    <property type="match status" value="1"/>
</dbReference>
<evidence type="ECO:0000256" key="3">
    <source>
        <dbReference type="ARBA" id="ARBA00022737"/>
    </source>
</evidence>
<dbReference type="PANTHER" id="PTHR14514:SF7">
    <property type="entry name" value="KASH DOMAIN-CONTAINING PROTEIN"/>
    <property type="match status" value="1"/>
</dbReference>
<name>A0A7R9C058_9CRUS</name>
<comment type="subcellular location">
    <subcellularLocation>
        <location evidence="1">Endomembrane system</location>
    </subcellularLocation>
</comment>
<reference evidence="6" key="1">
    <citation type="submission" date="2020-11" db="EMBL/GenBank/DDBJ databases">
        <authorList>
            <person name="Tran Van P."/>
        </authorList>
    </citation>
    <scope>NUCLEOTIDE SEQUENCE</scope>
</reference>
<evidence type="ECO:0000313" key="6">
    <source>
        <dbReference type="EMBL" id="CAD7283892.1"/>
    </source>
</evidence>
<gene>
    <name evidence="6" type="ORF">NMOB1V02_LOCUS11500</name>
</gene>
<protein>
    <recommendedName>
        <fullName evidence="8">Nesprin-1</fullName>
    </recommendedName>
</protein>
<dbReference type="InterPro" id="IPR018159">
    <property type="entry name" value="Spectrin/alpha-actinin"/>
</dbReference>
<feature type="coiled-coil region" evidence="5">
    <location>
        <begin position="874"/>
        <end position="908"/>
    </location>
</feature>